<keyword evidence="1" id="KW-1133">Transmembrane helix</keyword>
<dbReference type="Proteomes" id="UP000597338">
    <property type="component" value="Unassembled WGS sequence"/>
</dbReference>
<proteinExistence type="predicted"/>
<name>A0ABQ1M4U2_9SPHI</name>
<protein>
    <submittedName>
        <fullName evidence="2">Uncharacterized protein</fullName>
    </submittedName>
</protein>
<keyword evidence="3" id="KW-1185">Reference proteome</keyword>
<keyword evidence="1" id="KW-0812">Transmembrane</keyword>
<keyword evidence="1" id="KW-0472">Membrane</keyword>
<reference evidence="3" key="1">
    <citation type="journal article" date="2019" name="Int. J. Syst. Evol. Microbiol.">
        <title>The Global Catalogue of Microorganisms (GCM) 10K type strain sequencing project: providing services to taxonomists for standard genome sequencing and annotation.</title>
        <authorList>
            <consortium name="The Broad Institute Genomics Platform"/>
            <consortium name="The Broad Institute Genome Sequencing Center for Infectious Disease"/>
            <person name="Wu L."/>
            <person name="Ma J."/>
        </authorList>
    </citation>
    <scope>NUCLEOTIDE SEQUENCE [LARGE SCALE GENOMIC DNA]</scope>
    <source>
        <strain evidence="3">CGMCC 1.15342</strain>
    </source>
</reference>
<comment type="caution">
    <text evidence="2">The sequence shown here is derived from an EMBL/GenBank/DDBJ whole genome shotgun (WGS) entry which is preliminary data.</text>
</comment>
<evidence type="ECO:0000313" key="2">
    <source>
        <dbReference type="EMBL" id="GGC34386.1"/>
    </source>
</evidence>
<organism evidence="2 3">
    <name type="scientific">Parapedobacter defluvii</name>
    <dbReference type="NCBI Taxonomy" id="2045106"/>
    <lineage>
        <taxon>Bacteria</taxon>
        <taxon>Pseudomonadati</taxon>
        <taxon>Bacteroidota</taxon>
        <taxon>Sphingobacteriia</taxon>
        <taxon>Sphingobacteriales</taxon>
        <taxon>Sphingobacteriaceae</taxon>
        <taxon>Parapedobacter</taxon>
    </lineage>
</organism>
<feature type="transmembrane region" description="Helical" evidence="1">
    <location>
        <begin position="34"/>
        <end position="55"/>
    </location>
</feature>
<dbReference type="EMBL" id="BMIK01000009">
    <property type="protein sequence ID" value="GGC34386.1"/>
    <property type="molecule type" value="Genomic_DNA"/>
</dbReference>
<sequence length="58" mass="6517">MKNRKKLWITLALIAISGMFGRFAWIYIRETAGVVFIILSAVCSVVALTVFAIYFSES</sequence>
<evidence type="ECO:0000256" key="1">
    <source>
        <dbReference type="SAM" id="Phobius"/>
    </source>
</evidence>
<evidence type="ECO:0000313" key="3">
    <source>
        <dbReference type="Proteomes" id="UP000597338"/>
    </source>
</evidence>
<feature type="transmembrane region" description="Helical" evidence="1">
    <location>
        <begin position="7"/>
        <end position="28"/>
    </location>
</feature>
<dbReference type="RefSeq" id="WP_188751756.1">
    <property type="nucleotide sequence ID" value="NZ_BMIK01000009.1"/>
</dbReference>
<accession>A0ABQ1M4U2</accession>
<gene>
    <name evidence="2" type="ORF">GCM10011386_28090</name>
</gene>